<name>K0TFU1_THAOC</name>
<comment type="caution">
    <text evidence="2">The sequence shown here is derived from an EMBL/GenBank/DDBJ whole genome shotgun (WGS) entry which is preliminary data.</text>
</comment>
<dbReference type="EMBL" id="AGNL01002647">
    <property type="protein sequence ID" value="EJK75929.1"/>
    <property type="molecule type" value="Genomic_DNA"/>
</dbReference>
<sequence>MMANIGRSCAKEVAQGCTPDQNRPPILILASAIAVDPTITDDFGLEVEHRSMPRKYTANGTPPGRKRQRSDSGDITGFENRQCSNGDLHATDSQVNSKYVQIDIGTLTDGLSPNIHRSTAVASHGLIRLLLASFCRFADRSRDPSVRPKLDFARLIHLVALAQAADDCRLRSIVPTYLGSCLNNQEVAWFPTRLIWSLTHSLIRDPRGYRPSPRLRHSLTHSHHHATTDTTQTHHVKKKSHIESSRVKGLAIVLSKPGTGGLETAGVDGDGLLGDDVKWQWTGTAWS</sequence>
<protein>
    <submittedName>
        <fullName evidence="2">Uncharacterized protein</fullName>
    </submittedName>
</protein>
<accession>K0TFU1</accession>
<evidence type="ECO:0000313" key="3">
    <source>
        <dbReference type="Proteomes" id="UP000266841"/>
    </source>
</evidence>
<evidence type="ECO:0000256" key="1">
    <source>
        <dbReference type="SAM" id="MobiDB-lite"/>
    </source>
</evidence>
<proteinExistence type="predicted"/>
<feature type="compositionally biased region" description="Polar residues" evidence="1">
    <location>
        <begin position="79"/>
        <end position="90"/>
    </location>
</feature>
<dbReference type="AlphaFoldDB" id="K0TFU1"/>
<feature type="region of interest" description="Disordered" evidence="1">
    <location>
        <begin position="50"/>
        <end position="90"/>
    </location>
</feature>
<keyword evidence="3" id="KW-1185">Reference proteome</keyword>
<evidence type="ECO:0000313" key="2">
    <source>
        <dbReference type="EMBL" id="EJK75929.1"/>
    </source>
</evidence>
<dbReference type="Proteomes" id="UP000266841">
    <property type="component" value="Unassembled WGS sequence"/>
</dbReference>
<organism evidence="2 3">
    <name type="scientific">Thalassiosira oceanica</name>
    <name type="common">Marine diatom</name>
    <dbReference type="NCBI Taxonomy" id="159749"/>
    <lineage>
        <taxon>Eukaryota</taxon>
        <taxon>Sar</taxon>
        <taxon>Stramenopiles</taxon>
        <taxon>Ochrophyta</taxon>
        <taxon>Bacillariophyta</taxon>
        <taxon>Coscinodiscophyceae</taxon>
        <taxon>Thalassiosirophycidae</taxon>
        <taxon>Thalassiosirales</taxon>
        <taxon>Thalassiosiraceae</taxon>
        <taxon>Thalassiosira</taxon>
    </lineage>
</organism>
<reference evidence="2 3" key="1">
    <citation type="journal article" date="2012" name="Genome Biol.">
        <title>Genome and low-iron response of an oceanic diatom adapted to chronic iron limitation.</title>
        <authorList>
            <person name="Lommer M."/>
            <person name="Specht M."/>
            <person name="Roy A.S."/>
            <person name="Kraemer L."/>
            <person name="Andreson R."/>
            <person name="Gutowska M.A."/>
            <person name="Wolf J."/>
            <person name="Bergner S.V."/>
            <person name="Schilhabel M.B."/>
            <person name="Klostermeier U.C."/>
            <person name="Beiko R.G."/>
            <person name="Rosenstiel P."/>
            <person name="Hippler M."/>
            <person name="Laroche J."/>
        </authorList>
    </citation>
    <scope>NUCLEOTIDE SEQUENCE [LARGE SCALE GENOMIC DNA]</scope>
    <source>
        <strain evidence="2 3">CCMP1005</strain>
    </source>
</reference>
<gene>
    <name evidence="2" type="ORF">THAOC_02333</name>
</gene>
<feature type="compositionally biased region" description="Basic residues" evidence="1">
    <location>
        <begin position="213"/>
        <end position="225"/>
    </location>
</feature>
<feature type="region of interest" description="Disordered" evidence="1">
    <location>
        <begin position="213"/>
        <end position="240"/>
    </location>
</feature>